<dbReference type="InterPro" id="IPR037522">
    <property type="entry name" value="HD_GYP_dom"/>
</dbReference>
<evidence type="ECO:0000313" key="3">
    <source>
        <dbReference type="Proteomes" id="UP000250369"/>
    </source>
</evidence>
<reference evidence="2 3" key="1">
    <citation type="journal article" date="2009" name="Int. J. Syst. Evol. Microbiol.">
        <title>Paenibacillus contaminans sp. nov., isolated from a contaminated laboratory plate.</title>
        <authorList>
            <person name="Chou J.H."/>
            <person name="Lee J.H."/>
            <person name="Lin M.C."/>
            <person name="Chang P.S."/>
            <person name="Arun A.B."/>
            <person name="Young C.C."/>
            <person name="Chen W.M."/>
        </authorList>
    </citation>
    <scope>NUCLEOTIDE SEQUENCE [LARGE SCALE GENOMIC DNA]</scope>
    <source>
        <strain evidence="2 3">CKOBP-6</strain>
    </source>
</reference>
<sequence length="347" mass="39133">MNQSLIGRRLKHDIVNDFGAVLIAAETQLKPEHWQKLIQHRVEVSPYDLYPEEQETPATSEAAQQEAIVEQATERIRNIFEEIRDKQIIPVHDIHEHVIPSLESATQNYRDLFVLLTNLQSKDDYTYRHNIGVGVLSALLGKWLNLSERDQSQLMIAATLYDVGKMLIPESILNKKGKLTAEEFDLLKTHTVRGHDLIRACPGTTEEMARVALEHHERNDGSGYPYGKKGEDTHLFSKIVAVADVFHAMISDRPYHHAIPFHEALDQLRKDAFGKLDSTVVFALLNNIMKQFVGSKVILTDGSEAEVVLVHPDDPFNPLVKTISAFIDLKKLPDLKISRVLGFAAGL</sequence>
<dbReference type="AlphaFoldDB" id="A0A329M6E8"/>
<evidence type="ECO:0000313" key="2">
    <source>
        <dbReference type="EMBL" id="RAV15524.1"/>
    </source>
</evidence>
<organism evidence="2 3">
    <name type="scientific">Paenibacillus contaminans</name>
    <dbReference type="NCBI Taxonomy" id="450362"/>
    <lineage>
        <taxon>Bacteria</taxon>
        <taxon>Bacillati</taxon>
        <taxon>Bacillota</taxon>
        <taxon>Bacilli</taxon>
        <taxon>Bacillales</taxon>
        <taxon>Paenibacillaceae</taxon>
        <taxon>Paenibacillus</taxon>
    </lineage>
</organism>
<dbReference type="SMART" id="SM00471">
    <property type="entry name" value="HDc"/>
    <property type="match status" value="1"/>
</dbReference>
<evidence type="ECO:0000259" key="1">
    <source>
        <dbReference type="PROSITE" id="PS51832"/>
    </source>
</evidence>
<dbReference type="CDD" id="cd00077">
    <property type="entry name" value="HDc"/>
    <property type="match status" value="1"/>
</dbReference>
<protein>
    <submittedName>
        <fullName evidence="2">HD-GYP domain-containing protein</fullName>
    </submittedName>
</protein>
<name>A0A329M6E8_9BACL</name>
<dbReference type="SUPFAM" id="SSF109604">
    <property type="entry name" value="HD-domain/PDEase-like"/>
    <property type="match status" value="1"/>
</dbReference>
<dbReference type="EMBL" id="QMFB01000023">
    <property type="protein sequence ID" value="RAV15524.1"/>
    <property type="molecule type" value="Genomic_DNA"/>
</dbReference>
<feature type="domain" description="HD-GYP" evidence="1">
    <location>
        <begin position="104"/>
        <end position="300"/>
    </location>
</feature>
<dbReference type="Pfam" id="PF13487">
    <property type="entry name" value="HD_5"/>
    <property type="match status" value="1"/>
</dbReference>
<dbReference type="PROSITE" id="PS51832">
    <property type="entry name" value="HD_GYP"/>
    <property type="match status" value="1"/>
</dbReference>
<dbReference type="Proteomes" id="UP000250369">
    <property type="component" value="Unassembled WGS sequence"/>
</dbReference>
<comment type="caution">
    <text evidence="2">The sequence shown here is derived from an EMBL/GenBank/DDBJ whole genome shotgun (WGS) entry which is preliminary data.</text>
</comment>
<dbReference type="OrthoDB" id="9759601at2"/>
<keyword evidence="3" id="KW-1185">Reference proteome</keyword>
<accession>A0A329M6E8</accession>
<dbReference type="InterPro" id="IPR003607">
    <property type="entry name" value="HD/PDEase_dom"/>
</dbReference>
<proteinExistence type="predicted"/>
<dbReference type="RefSeq" id="WP_113034642.1">
    <property type="nucleotide sequence ID" value="NZ_QMFB01000023.1"/>
</dbReference>
<dbReference type="PANTHER" id="PTHR43155">
    <property type="entry name" value="CYCLIC DI-GMP PHOSPHODIESTERASE PA4108-RELATED"/>
    <property type="match status" value="1"/>
</dbReference>
<dbReference type="PANTHER" id="PTHR43155:SF2">
    <property type="entry name" value="CYCLIC DI-GMP PHOSPHODIESTERASE PA4108"/>
    <property type="match status" value="1"/>
</dbReference>
<dbReference type="Gene3D" id="1.10.3210.10">
    <property type="entry name" value="Hypothetical protein af1432"/>
    <property type="match status" value="1"/>
</dbReference>
<gene>
    <name evidence="2" type="ORF">DQG23_29510</name>
</gene>